<dbReference type="EC" id="2.8.1.8" evidence="9"/>
<gene>
    <name evidence="11" type="ORF">FNF29_02172</name>
</gene>
<dbReference type="GO" id="GO:0009249">
    <property type="term" value="P:protein lipoylation"/>
    <property type="evidence" value="ECO:0007669"/>
    <property type="project" value="UniProtKB-UniRule"/>
</dbReference>
<evidence type="ECO:0000256" key="9">
    <source>
        <dbReference type="HAMAP-Rule" id="MF_03123"/>
    </source>
</evidence>
<organism evidence="11 12">
    <name type="scientific">Cafeteria roenbergensis</name>
    <name type="common">Marine flagellate</name>
    <dbReference type="NCBI Taxonomy" id="33653"/>
    <lineage>
        <taxon>Eukaryota</taxon>
        <taxon>Sar</taxon>
        <taxon>Stramenopiles</taxon>
        <taxon>Bigyra</taxon>
        <taxon>Opalozoa</taxon>
        <taxon>Bicosoecida</taxon>
        <taxon>Cafeteriaceae</taxon>
        <taxon>Cafeteria</taxon>
    </lineage>
</organism>
<keyword evidence="9" id="KW-0496">Mitochondrion</keyword>
<dbReference type="SFLD" id="SFLDF00271">
    <property type="entry name" value="lipoyl_synthase"/>
    <property type="match status" value="1"/>
</dbReference>
<comment type="cofactor">
    <cofactor evidence="9">
        <name>[4Fe-4S] cluster</name>
        <dbReference type="ChEBI" id="CHEBI:49883"/>
    </cofactor>
    <text evidence="9">Binds 2 [4Fe-4S] clusters per subunit. One cluster is coordinated with 3 cysteines and an exchangeable S-adenosyl-L-methionine.</text>
</comment>
<dbReference type="SMART" id="SM00729">
    <property type="entry name" value="Elp3"/>
    <property type="match status" value="1"/>
</dbReference>
<dbReference type="InterPro" id="IPR013785">
    <property type="entry name" value="Aldolase_TIM"/>
</dbReference>
<feature type="binding site" evidence="9">
    <location>
        <position position="107"/>
    </location>
    <ligand>
        <name>[4Fe-4S] cluster</name>
        <dbReference type="ChEBI" id="CHEBI:49883"/>
        <label>1</label>
    </ligand>
</feature>
<comment type="pathway">
    <text evidence="9">Protein modification; protein lipoylation via endogenous pathway; protein N(6)-(lipoyl)lysine from octanoyl-[acyl-carrier-protein]: step 2/2.</text>
</comment>
<keyword evidence="3 9" id="KW-0808">Transferase</keyword>
<dbReference type="NCBIfam" id="NF009544">
    <property type="entry name" value="PRK12928.1"/>
    <property type="match status" value="1"/>
</dbReference>
<dbReference type="SFLD" id="SFLDG01058">
    <property type="entry name" value="lipoyl_synthase_like"/>
    <property type="match status" value="1"/>
</dbReference>
<dbReference type="GO" id="GO:0016992">
    <property type="term" value="F:lipoate synthase activity"/>
    <property type="evidence" value="ECO:0007669"/>
    <property type="project" value="UniProtKB-UniRule"/>
</dbReference>
<keyword evidence="2 9" id="KW-0004">4Fe-4S</keyword>
<dbReference type="UniPathway" id="UPA00538">
    <property type="reaction ID" value="UER00593"/>
</dbReference>
<dbReference type="PROSITE" id="PS51918">
    <property type="entry name" value="RADICAL_SAM"/>
    <property type="match status" value="1"/>
</dbReference>
<dbReference type="NCBIfam" id="NF004019">
    <property type="entry name" value="PRK05481.1"/>
    <property type="match status" value="1"/>
</dbReference>
<evidence type="ECO:0000256" key="6">
    <source>
        <dbReference type="ARBA" id="ARBA00023004"/>
    </source>
</evidence>
<evidence type="ECO:0000256" key="2">
    <source>
        <dbReference type="ARBA" id="ARBA00022485"/>
    </source>
</evidence>
<dbReference type="AlphaFoldDB" id="A0A5A8CS53"/>
<evidence type="ECO:0000256" key="3">
    <source>
        <dbReference type="ARBA" id="ARBA00022679"/>
    </source>
</evidence>
<dbReference type="Proteomes" id="UP000323011">
    <property type="component" value="Unassembled WGS sequence"/>
</dbReference>
<feature type="binding site" evidence="9">
    <location>
        <position position="101"/>
    </location>
    <ligand>
        <name>[4Fe-4S] cluster</name>
        <dbReference type="ChEBI" id="CHEBI:49883"/>
        <label>1</label>
    </ligand>
</feature>
<keyword evidence="6 9" id="KW-0408">Iron</keyword>
<accession>A0A5A8CS53</accession>
<evidence type="ECO:0000256" key="5">
    <source>
        <dbReference type="ARBA" id="ARBA00022723"/>
    </source>
</evidence>
<evidence type="ECO:0000313" key="12">
    <source>
        <dbReference type="Proteomes" id="UP000323011"/>
    </source>
</evidence>
<dbReference type="HAMAP" id="MF_00206">
    <property type="entry name" value="Lipoyl_synth"/>
    <property type="match status" value="1"/>
</dbReference>
<dbReference type="PANTHER" id="PTHR10949:SF0">
    <property type="entry name" value="LIPOYL SYNTHASE, MITOCHONDRIAL"/>
    <property type="match status" value="1"/>
</dbReference>
<evidence type="ECO:0000256" key="1">
    <source>
        <dbReference type="ARBA" id="ARBA00004173"/>
    </source>
</evidence>
<dbReference type="SFLD" id="SFLDS00029">
    <property type="entry name" value="Radical_SAM"/>
    <property type="match status" value="1"/>
</dbReference>
<feature type="binding site" evidence="9">
    <location>
        <position position="126"/>
    </location>
    <ligand>
        <name>[4Fe-4S] cluster</name>
        <dbReference type="ChEBI" id="CHEBI:49883"/>
        <label>2</label>
        <note>4Fe-4S-S-AdoMet</note>
    </ligand>
</feature>
<evidence type="ECO:0000259" key="10">
    <source>
        <dbReference type="PROSITE" id="PS51918"/>
    </source>
</evidence>
<dbReference type="CDD" id="cd01335">
    <property type="entry name" value="Radical_SAM"/>
    <property type="match status" value="1"/>
</dbReference>
<dbReference type="InterPro" id="IPR003698">
    <property type="entry name" value="Lipoyl_synth"/>
</dbReference>
<comment type="catalytic activity">
    <reaction evidence="8 9">
        <text>[[Fe-S] cluster scaffold protein carrying a second [4Fe-4S](2+) cluster] + N(6)-octanoyl-L-lysyl-[protein] + 2 oxidized [2Fe-2S]-[ferredoxin] + 2 S-adenosyl-L-methionine + 4 H(+) = [[Fe-S] cluster scaffold protein] + N(6)-[(R)-dihydrolipoyl]-L-lysyl-[protein] + 4 Fe(3+) + 2 hydrogen sulfide + 2 5'-deoxyadenosine + 2 L-methionine + 2 reduced [2Fe-2S]-[ferredoxin]</text>
        <dbReference type="Rhea" id="RHEA:16585"/>
        <dbReference type="Rhea" id="RHEA-COMP:9928"/>
        <dbReference type="Rhea" id="RHEA-COMP:10000"/>
        <dbReference type="Rhea" id="RHEA-COMP:10001"/>
        <dbReference type="Rhea" id="RHEA-COMP:10475"/>
        <dbReference type="Rhea" id="RHEA-COMP:14568"/>
        <dbReference type="Rhea" id="RHEA-COMP:14569"/>
        <dbReference type="ChEBI" id="CHEBI:15378"/>
        <dbReference type="ChEBI" id="CHEBI:17319"/>
        <dbReference type="ChEBI" id="CHEBI:29034"/>
        <dbReference type="ChEBI" id="CHEBI:29919"/>
        <dbReference type="ChEBI" id="CHEBI:33722"/>
        <dbReference type="ChEBI" id="CHEBI:33737"/>
        <dbReference type="ChEBI" id="CHEBI:33738"/>
        <dbReference type="ChEBI" id="CHEBI:57844"/>
        <dbReference type="ChEBI" id="CHEBI:59789"/>
        <dbReference type="ChEBI" id="CHEBI:78809"/>
        <dbReference type="ChEBI" id="CHEBI:83100"/>
        <dbReference type="EC" id="2.8.1.8"/>
    </reaction>
</comment>
<dbReference type="OMA" id="PYCDIDF"/>
<evidence type="ECO:0000256" key="4">
    <source>
        <dbReference type="ARBA" id="ARBA00022691"/>
    </source>
</evidence>
<comment type="subcellular location">
    <subcellularLocation>
        <location evidence="1 9">Mitochondrion</location>
    </subcellularLocation>
</comment>
<feature type="domain" description="Radical SAM core" evidence="10">
    <location>
        <begin position="109"/>
        <end position="330"/>
    </location>
</feature>
<feature type="binding site" evidence="9">
    <location>
        <position position="130"/>
    </location>
    <ligand>
        <name>[4Fe-4S] cluster</name>
        <dbReference type="ChEBI" id="CHEBI:49883"/>
        <label>2</label>
        <note>4Fe-4S-S-AdoMet</note>
    </ligand>
</feature>
<feature type="binding site" evidence="9">
    <location>
        <position position="96"/>
    </location>
    <ligand>
        <name>[4Fe-4S] cluster</name>
        <dbReference type="ChEBI" id="CHEBI:49883"/>
        <label>1</label>
    </ligand>
</feature>
<dbReference type="InterPro" id="IPR031691">
    <property type="entry name" value="LIAS_N"/>
</dbReference>
<feature type="binding site" evidence="9">
    <location>
        <position position="133"/>
    </location>
    <ligand>
        <name>[4Fe-4S] cluster</name>
        <dbReference type="ChEBI" id="CHEBI:49883"/>
        <label>2</label>
        <note>4Fe-4S-S-AdoMet</note>
    </ligand>
</feature>
<comment type="similarity">
    <text evidence="9">Belongs to the radical SAM superfamily. Lipoyl synthase family.</text>
</comment>
<dbReference type="InterPro" id="IPR058240">
    <property type="entry name" value="rSAM_sf"/>
</dbReference>
<comment type="function">
    <text evidence="9">Catalyzes the radical-mediated insertion of two sulfur atoms into the C-6 and C-8 positions of the octanoyl moiety bound to the lipoyl domains of lipoate-dependent enzymes, thereby converting the octanoylated domains into lipoylated derivatives.</text>
</comment>
<dbReference type="NCBIfam" id="TIGR00510">
    <property type="entry name" value="lipA"/>
    <property type="match status" value="1"/>
</dbReference>
<evidence type="ECO:0000313" key="11">
    <source>
        <dbReference type="EMBL" id="KAA0154641.1"/>
    </source>
</evidence>
<keyword evidence="5 9" id="KW-0479">Metal-binding</keyword>
<dbReference type="InterPro" id="IPR007197">
    <property type="entry name" value="rSAM"/>
</dbReference>
<dbReference type="Pfam" id="PF04055">
    <property type="entry name" value="Radical_SAM"/>
    <property type="match status" value="1"/>
</dbReference>
<dbReference type="GO" id="GO:0046872">
    <property type="term" value="F:metal ion binding"/>
    <property type="evidence" value="ECO:0007669"/>
    <property type="project" value="UniProtKB-KW"/>
</dbReference>
<name>A0A5A8CS53_CAFRO</name>
<keyword evidence="7 9" id="KW-0411">Iron-sulfur</keyword>
<feature type="binding site" evidence="9">
    <location>
        <position position="341"/>
    </location>
    <ligand>
        <name>[4Fe-4S] cluster</name>
        <dbReference type="ChEBI" id="CHEBI:49883"/>
        <label>1</label>
    </ligand>
</feature>
<dbReference type="SUPFAM" id="SSF102114">
    <property type="entry name" value="Radical SAM enzymes"/>
    <property type="match status" value="1"/>
</dbReference>
<sequence>MLSSAAARALRVADAAALSRGQRQMSRLAALKEQLEADGPDLAAFAGLQPRVVPSKASARERKPAWLRTSAPTGAARAKFDQLHSTVKDLNLATVCEEAQCPNIGECWGGGEGVATATIMVMGDTCTRGCSFCAVKTSNRPAPLDPAEPDSVAAAVASWGLDYVVLTSVDRDDLPDQGSEHLASTVKALKAKSPDLLVEVLAPDFQGRADLIRTVTNSGLDVHAHNLETVERLQGRVRDRRAGYKQSLAVLEAAKAANPNVLTKTSLMLGVGERPEEIIQTLRDCREAGVDVVTLGQYLRPSKRHLPVAEYVHPDKFAEWQAEGEAMGFVYVASGPLVRSSYKAGEFFIRGLLKARQAARISDESTAAEKAIRLAGIHGITVDQA</sequence>
<dbReference type="EMBL" id="VLTN01000010">
    <property type="protein sequence ID" value="KAA0154641.1"/>
    <property type="molecule type" value="Genomic_DNA"/>
</dbReference>
<protein>
    <recommendedName>
        <fullName evidence="9">Lipoyl synthase, mitochondrial</fullName>
        <ecNumber evidence="9">2.8.1.8</ecNumber>
    </recommendedName>
    <alternativeName>
        <fullName evidence="9">Lipoate synthase</fullName>
        <shortName evidence="9">LS</shortName>
        <shortName evidence="9">Lip-syn</shortName>
    </alternativeName>
    <alternativeName>
        <fullName evidence="9">Lipoic acid synthase</fullName>
    </alternativeName>
</protein>
<dbReference type="Gene3D" id="3.20.20.70">
    <property type="entry name" value="Aldolase class I"/>
    <property type="match status" value="1"/>
</dbReference>
<dbReference type="PANTHER" id="PTHR10949">
    <property type="entry name" value="LIPOYL SYNTHASE"/>
    <property type="match status" value="1"/>
</dbReference>
<evidence type="ECO:0000256" key="8">
    <source>
        <dbReference type="ARBA" id="ARBA00047326"/>
    </source>
</evidence>
<dbReference type="PIRSF" id="PIRSF005963">
    <property type="entry name" value="Lipoyl_synth"/>
    <property type="match status" value="1"/>
</dbReference>
<dbReference type="GO" id="GO:0051539">
    <property type="term" value="F:4 iron, 4 sulfur cluster binding"/>
    <property type="evidence" value="ECO:0007669"/>
    <property type="project" value="UniProtKB-UniRule"/>
</dbReference>
<dbReference type="GO" id="GO:0005739">
    <property type="term" value="C:mitochondrion"/>
    <property type="evidence" value="ECO:0007669"/>
    <property type="project" value="UniProtKB-SubCell"/>
</dbReference>
<dbReference type="InterPro" id="IPR006638">
    <property type="entry name" value="Elp3/MiaA/NifB-like_rSAM"/>
</dbReference>
<dbReference type="Pfam" id="PF16881">
    <property type="entry name" value="LIAS_N"/>
    <property type="match status" value="1"/>
</dbReference>
<evidence type="ECO:0000256" key="7">
    <source>
        <dbReference type="ARBA" id="ARBA00023014"/>
    </source>
</evidence>
<keyword evidence="12" id="KW-1185">Reference proteome</keyword>
<proteinExistence type="inferred from homology"/>
<reference evidence="11 12" key="1">
    <citation type="submission" date="2019-07" db="EMBL/GenBank/DDBJ databases">
        <title>Genomes of Cafeteria roenbergensis.</title>
        <authorList>
            <person name="Fischer M.G."/>
            <person name="Hackl T."/>
            <person name="Roman M."/>
        </authorList>
    </citation>
    <scope>NUCLEOTIDE SEQUENCE [LARGE SCALE GENOMIC DNA]</scope>
    <source>
        <strain evidence="11 12">BVI</strain>
    </source>
</reference>
<keyword evidence="4 9" id="KW-0949">S-adenosyl-L-methionine</keyword>
<comment type="caution">
    <text evidence="11">The sequence shown here is derived from an EMBL/GenBank/DDBJ whole genome shotgun (WGS) entry which is preliminary data.</text>
</comment>